<gene>
    <name evidence="2" type="ORF">MMOR_09800</name>
</gene>
<dbReference type="EMBL" id="AP022560">
    <property type="protein sequence ID" value="BBX00044.1"/>
    <property type="molecule type" value="Genomic_DNA"/>
</dbReference>
<dbReference type="PANTHER" id="PTHR30188">
    <property type="entry name" value="ABC TRANSPORTER PERMEASE PROTEIN-RELATED"/>
    <property type="match status" value="1"/>
</dbReference>
<dbReference type="GO" id="GO:0043190">
    <property type="term" value="C:ATP-binding cassette (ABC) transporter complex"/>
    <property type="evidence" value="ECO:0007669"/>
    <property type="project" value="InterPro"/>
</dbReference>
<feature type="transmembrane region" description="Helical" evidence="1">
    <location>
        <begin position="224"/>
        <end position="245"/>
    </location>
</feature>
<keyword evidence="1" id="KW-0812">Transmembrane</keyword>
<feature type="transmembrane region" description="Helical" evidence="1">
    <location>
        <begin position="75"/>
        <end position="98"/>
    </location>
</feature>
<evidence type="ECO:0000256" key="1">
    <source>
        <dbReference type="SAM" id="Phobius"/>
    </source>
</evidence>
<dbReference type="GO" id="GO:0005548">
    <property type="term" value="F:phospholipid transporter activity"/>
    <property type="evidence" value="ECO:0007669"/>
    <property type="project" value="TreeGrafter"/>
</dbReference>
<dbReference type="Proteomes" id="UP000466681">
    <property type="component" value="Chromosome"/>
</dbReference>
<keyword evidence="1" id="KW-0472">Membrane</keyword>
<dbReference type="RefSeq" id="WP_083156582.1">
    <property type="nucleotide sequence ID" value="NZ_AP022560.1"/>
</dbReference>
<dbReference type="PANTHER" id="PTHR30188:SF13">
    <property type="entry name" value="CONSERVED HYPOTHETICAL INTEGRAL MEMBRANE PROTEIN YRBE3B"/>
    <property type="match status" value="1"/>
</dbReference>
<accession>A0AAD1H7U3</accession>
<keyword evidence="1" id="KW-1133">Transmembrane helix</keyword>
<proteinExistence type="predicted"/>
<protein>
    <submittedName>
        <fullName evidence="2">YrbE family protein</fullName>
    </submittedName>
</protein>
<dbReference type="InterPro" id="IPR030802">
    <property type="entry name" value="Permease_MalE"/>
</dbReference>
<organism evidence="2 3">
    <name type="scientific">Mycolicibacterium moriokaense</name>
    <dbReference type="NCBI Taxonomy" id="39691"/>
    <lineage>
        <taxon>Bacteria</taxon>
        <taxon>Bacillati</taxon>
        <taxon>Actinomycetota</taxon>
        <taxon>Actinomycetes</taxon>
        <taxon>Mycobacteriales</taxon>
        <taxon>Mycobacteriaceae</taxon>
        <taxon>Mycolicibacterium</taxon>
    </lineage>
</organism>
<name>A0AAD1H7U3_9MYCO</name>
<evidence type="ECO:0000313" key="2">
    <source>
        <dbReference type="EMBL" id="BBX00044.1"/>
    </source>
</evidence>
<feature type="transmembrane region" description="Helical" evidence="1">
    <location>
        <begin position="36"/>
        <end position="54"/>
    </location>
</feature>
<feature type="transmembrane region" description="Helical" evidence="1">
    <location>
        <begin position="104"/>
        <end position="122"/>
    </location>
</feature>
<dbReference type="Pfam" id="PF02405">
    <property type="entry name" value="MlaE"/>
    <property type="match status" value="1"/>
</dbReference>
<reference evidence="2 3" key="1">
    <citation type="journal article" date="2019" name="Emerg. Microbes Infect.">
        <title>Comprehensive subspecies identification of 175 nontuberculous mycobacteria species based on 7547 genomic profiles.</title>
        <authorList>
            <person name="Matsumoto Y."/>
            <person name="Kinjo T."/>
            <person name="Motooka D."/>
            <person name="Nabeya D."/>
            <person name="Jung N."/>
            <person name="Uechi K."/>
            <person name="Horii T."/>
            <person name="Iida T."/>
            <person name="Fujita J."/>
            <person name="Nakamura S."/>
        </authorList>
    </citation>
    <scope>NUCLEOTIDE SEQUENCE [LARGE SCALE GENOMIC DNA]</scope>
    <source>
        <strain evidence="2 3">JCM 6375</strain>
    </source>
</reference>
<dbReference type="AlphaFoldDB" id="A0AAD1H7U3"/>
<evidence type="ECO:0000313" key="3">
    <source>
        <dbReference type="Proteomes" id="UP000466681"/>
    </source>
</evidence>
<sequence>MTAPSLANPGRTATPSKQFAALVAVRSKVGAPFTTVGQWVTFIALTLWLLPVTVRRYRRQTLQEMSSLAWGRGAIIVDGGVVSVLTILGVAIGASIAIEAFGTLNLLGLGALSGIVGGLVNVREMAPLVAGIAFATQAGCRMTAEIGSMRISDEIDALEAMGLRSIPFVVGTRLVGGMLCVVPGFLLTLVVSFYVSNTVIRVFHDQPGGTYQHYFVQFLPATDIAYSLLKASVFCAAVILIHCYYGYFASGGPAGVGAASGRAVRASLVVMMVLNVMLTIALWGLKPEFVFKG</sequence>
<keyword evidence="3" id="KW-1185">Reference proteome</keyword>
<dbReference type="KEGG" id="mmor:MMOR_09800"/>
<feature type="transmembrane region" description="Helical" evidence="1">
    <location>
        <begin position="174"/>
        <end position="195"/>
    </location>
</feature>
<feature type="transmembrane region" description="Helical" evidence="1">
    <location>
        <begin position="266"/>
        <end position="285"/>
    </location>
</feature>